<evidence type="ECO:0000313" key="8">
    <source>
        <dbReference type="Proteomes" id="UP000243975"/>
    </source>
</evidence>
<dbReference type="AlphaFoldDB" id="A0A103YIB6"/>
<accession>A0A103YIB6</accession>
<keyword evidence="5" id="KW-0472">Membrane</keyword>
<keyword evidence="8" id="KW-1185">Reference proteome</keyword>
<dbReference type="Pfam" id="PF13639">
    <property type="entry name" value="zf-RING_2"/>
    <property type="match status" value="1"/>
</dbReference>
<dbReference type="GO" id="GO:0008270">
    <property type="term" value="F:zinc ion binding"/>
    <property type="evidence" value="ECO:0007669"/>
    <property type="project" value="UniProtKB-KW"/>
</dbReference>
<gene>
    <name evidence="7" type="ORF">Ccrd_011976</name>
</gene>
<sequence length="144" mass="16746">MICVLYGGFSIPALIFITCIWVPLLQIKHAFLHFLSTLFKYYTQNQDLNHAFPNIYHRSDLQFSDLLNDGRDEVAMMSRPVDQSCSICLAEFRSDDVVSQLGRCRHVFHSCCIEGWLGRDQFTCPLCRSRLLVKPKPFNKNHEF</sequence>
<evidence type="ECO:0000256" key="5">
    <source>
        <dbReference type="SAM" id="Phobius"/>
    </source>
</evidence>
<name>A0A103YIB6_CYNCS</name>
<proteinExistence type="predicted"/>
<keyword evidence="3" id="KW-0862">Zinc</keyword>
<organism evidence="7 8">
    <name type="scientific">Cynara cardunculus var. scolymus</name>
    <name type="common">Globe artichoke</name>
    <name type="synonym">Cynara scolymus</name>
    <dbReference type="NCBI Taxonomy" id="59895"/>
    <lineage>
        <taxon>Eukaryota</taxon>
        <taxon>Viridiplantae</taxon>
        <taxon>Streptophyta</taxon>
        <taxon>Embryophyta</taxon>
        <taxon>Tracheophyta</taxon>
        <taxon>Spermatophyta</taxon>
        <taxon>Magnoliopsida</taxon>
        <taxon>eudicotyledons</taxon>
        <taxon>Gunneridae</taxon>
        <taxon>Pentapetalae</taxon>
        <taxon>asterids</taxon>
        <taxon>campanulids</taxon>
        <taxon>Asterales</taxon>
        <taxon>Asteraceae</taxon>
        <taxon>Carduoideae</taxon>
        <taxon>Cardueae</taxon>
        <taxon>Carduinae</taxon>
        <taxon>Cynara</taxon>
    </lineage>
</organism>
<dbReference type="Gene3D" id="3.30.40.10">
    <property type="entry name" value="Zinc/RING finger domain, C3HC4 (zinc finger)"/>
    <property type="match status" value="1"/>
</dbReference>
<dbReference type="Proteomes" id="UP000243975">
    <property type="component" value="Unassembled WGS sequence"/>
</dbReference>
<dbReference type="GO" id="GO:0061630">
    <property type="term" value="F:ubiquitin protein ligase activity"/>
    <property type="evidence" value="ECO:0007669"/>
    <property type="project" value="TreeGrafter"/>
</dbReference>
<evidence type="ECO:0000256" key="3">
    <source>
        <dbReference type="ARBA" id="ARBA00022833"/>
    </source>
</evidence>
<dbReference type="EMBL" id="LEKV01001051">
    <property type="protein sequence ID" value="KVI09595.1"/>
    <property type="molecule type" value="Genomic_DNA"/>
</dbReference>
<keyword evidence="5" id="KW-1133">Transmembrane helix</keyword>
<keyword evidence="5" id="KW-0812">Transmembrane</keyword>
<keyword evidence="1" id="KW-0479">Metal-binding</keyword>
<feature type="domain" description="RING-type" evidence="6">
    <location>
        <begin position="85"/>
        <end position="128"/>
    </location>
</feature>
<dbReference type="PROSITE" id="PS50089">
    <property type="entry name" value="ZF_RING_2"/>
    <property type="match status" value="1"/>
</dbReference>
<protein>
    <submittedName>
        <fullName evidence="7">Zinc finger, RING/FYVE/PHD-type</fullName>
    </submittedName>
</protein>
<dbReference type="InterPro" id="IPR001841">
    <property type="entry name" value="Znf_RING"/>
</dbReference>
<dbReference type="SUPFAM" id="SSF57850">
    <property type="entry name" value="RING/U-box"/>
    <property type="match status" value="1"/>
</dbReference>
<dbReference type="GO" id="GO:0016567">
    <property type="term" value="P:protein ubiquitination"/>
    <property type="evidence" value="ECO:0007669"/>
    <property type="project" value="TreeGrafter"/>
</dbReference>
<dbReference type="PANTHER" id="PTHR45969">
    <property type="entry name" value="RING ZINC FINGER PROTEIN-RELATED"/>
    <property type="match status" value="1"/>
</dbReference>
<reference evidence="7 8" key="1">
    <citation type="journal article" date="2016" name="Sci. Rep.">
        <title>The genome sequence of the outbreeding globe artichoke constructed de novo incorporating a phase-aware low-pass sequencing strategy of F1 progeny.</title>
        <authorList>
            <person name="Scaglione D."/>
            <person name="Reyes-Chin-Wo S."/>
            <person name="Acquadro A."/>
            <person name="Froenicke L."/>
            <person name="Portis E."/>
            <person name="Beitel C."/>
            <person name="Tirone M."/>
            <person name="Mauro R."/>
            <person name="Lo Monaco A."/>
            <person name="Mauromicale G."/>
            <person name="Faccioli P."/>
            <person name="Cattivelli L."/>
            <person name="Rieseberg L."/>
            <person name="Michelmore R."/>
            <person name="Lanteri S."/>
        </authorList>
    </citation>
    <scope>NUCLEOTIDE SEQUENCE [LARGE SCALE GENOMIC DNA]</scope>
    <source>
        <strain evidence="7">2C</strain>
    </source>
</reference>
<dbReference type="SMART" id="SM00184">
    <property type="entry name" value="RING"/>
    <property type="match status" value="1"/>
</dbReference>
<evidence type="ECO:0000313" key="7">
    <source>
        <dbReference type="EMBL" id="KVI09595.1"/>
    </source>
</evidence>
<keyword evidence="2 4" id="KW-0863">Zinc-finger</keyword>
<evidence type="ECO:0000256" key="4">
    <source>
        <dbReference type="PROSITE-ProRule" id="PRU00175"/>
    </source>
</evidence>
<evidence type="ECO:0000256" key="1">
    <source>
        <dbReference type="ARBA" id="ARBA00022723"/>
    </source>
</evidence>
<dbReference type="OMA" id="IFITCIW"/>
<dbReference type="InterPro" id="IPR013083">
    <property type="entry name" value="Znf_RING/FYVE/PHD"/>
</dbReference>
<feature type="transmembrane region" description="Helical" evidence="5">
    <location>
        <begin position="6"/>
        <end position="25"/>
    </location>
</feature>
<comment type="caution">
    <text evidence="7">The sequence shown here is derived from an EMBL/GenBank/DDBJ whole genome shotgun (WGS) entry which is preliminary data.</text>
</comment>
<evidence type="ECO:0000259" key="6">
    <source>
        <dbReference type="PROSITE" id="PS50089"/>
    </source>
</evidence>
<evidence type="ECO:0000256" key="2">
    <source>
        <dbReference type="ARBA" id="ARBA00022771"/>
    </source>
</evidence>
<dbReference type="Gramene" id="KVI09595">
    <property type="protein sequence ID" value="KVI09595"/>
    <property type="gene ID" value="Ccrd_011976"/>
</dbReference>
<dbReference type="PANTHER" id="PTHR45969:SF9">
    <property type="entry name" value="RING-TYPE DOMAIN-CONTAINING PROTEIN"/>
    <property type="match status" value="1"/>
</dbReference>